<feature type="region of interest" description="Disordered" evidence="1">
    <location>
        <begin position="38"/>
        <end position="60"/>
    </location>
</feature>
<sequence length="153" mass="17212">MPLLLRQEAPSPSIDELSRCVANHVDLLSASAGSPVGFGSRHDITHPEDPNEPNGVDGRSTMVRNFERTLSRRLEIERDTEKTTISSPSLSRMFPRPKLACQPAGAAISDSQIATIDRELEKLRMSMRTRVQTRLSTITSRLFHRHKKRLRAI</sequence>
<feature type="compositionally biased region" description="Basic and acidic residues" evidence="1">
    <location>
        <begin position="40"/>
        <end position="49"/>
    </location>
</feature>
<dbReference type="EMBL" id="FR824046">
    <property type="protein sequence ID" value="CCA13904.1"/>
    <property type="molecule type" value="Genomic_DNA"/>
</dbReference>
<gene>
    <name evidence="2" type="primary">AlNc14C1G42</name>
    <name evidence="2" type="ORF">ALNC14_000470</name>
</gene>
<reference evidence="2" key="2">
    <citation type="submission" date="2011-02" db="EMBL/GenBank/DDBJ databases">
        <authorList>
            <person name="MacLean D."/>
        </authorList>
    </citation>
    <scope>NUCLEOTIDE SEQUENCE</scope>
</reference>
<evidence type="ECO:0000256" key="1">
    <source>
        <dbReference type="SAM" id="MobiDB-lite"/>
    </source>
</evidence>
<protein>
    <submittedName>
        <fullName evidence="2">AlNc14C1G42 protein</fullName>
    </submittedName>
</protein>
<evidence type="ECO:0000313" key="2">
    <source>
        <dbReference type="EMBL" id="CCA13904.1"/>
    </source>
</evidence>
<proteinExistence type="predicted"/>
<dbReference type="HOGENOM" id="CLU_1716596_0_0_1"/>
<accession>F0VYP0</accession>
<reference evidence="2" key="1">
    <citation type="journal article" date="2011" name="PLoS Biol.">
        <title>Gene gain and loss during evolution of obligate parasitism in the white rust pathogen of Arabidopsis thaliana.</title>
        <authorList>
            <person name="Kemen E."/>
            <person name="Gardiner A."/>
            <person name="Schultz-Larsen T."/>
            <person name="Kemen A.C."/>
            <person name="Balmuth A.L."/>
            <person name="Robert-Seilaniantz A."/>
            <person name="Bailey K."/>
            <person name="Holub E."/>
            <person name="Studholme D.J."/>
            <person name="Maclean D."/>
            <person name="Jones J.D."/>
        </authorList>
    </citation>
    <scope>NUCLEOTIDE SEQUENCE</scope>
</reference>
<organism evidence="2">
    <name type="scientific">Albugo laibachii Nc14</name>
    <dbReference type="NCBI Taxonomy" id="890382"/>
    <lineage>
        <taxon>Eukaryota</taxon>
        <taxon>Sar</taxon>
        <taxon>Stramenopiles</taxon>
        <taxon>Oomycota</taxon>
        <taxon>Peronosporomycetes</taxon>
        <taxon>Albuginales</taxon>
        <taxon>Albuginaceae</taxon>
        <taxon>Albugo</taxon>
    </lineage>
</organism>
<name>F0VYP0_9STRA</name>
<dbReference type="AlphaFoldDB" id="F0VYP0"/>